<feature type="compositionally biased region" description="Polar residues" evidence="1">
    <location>
        <begin position="63"/>
        <end position="79"/>
    </location>
</feature>
<keyword evidence="3" id="KW-1185">Reference proteome</keyword>
<dbReference type="Proteomes" id="UP000007875">
    <property type="component" value="Unassembled WGS sequence"/>
</dbReference>
<sequence>MDPFNRNPPQTGFNQQYLPPQYMNPSQMMQMQRFPQQNNFQFQNAPYNQAHMLYGNQRFISPNQQAMNTQPPMQQNHQPRPSAAPHKVNPEEEKKQRYKLEQQRKFRDFGSNFGRTTIDTMLNNIVTSSSNQQSKTQTQKFHIEDDFGDFLQANQPNTSDAPVPTPIATTNDDFADFSPVIPPVCISPATSTGIVPVTTQPSSTTENHLQSKMLASLDLNQSKQANHSVPIGSRS</sequence>
<feature type="region of interest" description="Disordered" evidence="1">
    <location>
        <begin position="63"/>
        <end position="98"/>
    </location>
</feature>
<dbReference type="Ensembl" id="ENSCSAVT00000010556.1">
    <property type="protein sequence ID" value="ENSCSAVP00000010430.1"/>
    <property type="gene ID" value="ENSCSAVG00000006143.1"/>
</dbReference>
<reference evidence="3" key="1">
    <citation type="submission" date="2003-08" db="EMBL/GenBank/DDBJ databases">
        <authorList>
            <person name="Birren B."/>
            <person name="Nusbaum C."/>
            <person name="Abebe A."/>
            <person name="Abouelleil A."/>
            <person name="Adekoya E."/>
            <person name="Ait-zahra M."/>
            <person name="Allen N."/>
            <person name="Allen T."/>
            <person name="An P."/>
            <person name="Anderson M."/>
            <person name="Anderson S."/>
            <person name="Arachchi H."/>
            <person name="Armbruster J."/>
            <person name="Bachantsang P."/>
            <person name="Baldwin J."/>
            <person name="Barry A."/>
            <person name="Bayul T."/>
            <person name="Blitshsteyn B."/>
            <person name="Bloom T."/>
            <person name="Blye J."/>
            <person name="Boguslavskiy L."/>
            <person name="Borowsky M."/>
            <person name="Boukhgalter B."/>
            <person name="Brunache A."/>
            <person name="Butler J."/>
            <person name="Calixte N."/>
            <person name="Calvo S."/>
            <person name="Camarata J."/>
            <person name="Campo K."/>
            <person name="Chang J."/>
            <person name="Cheshatsang Y."/>
            <person name="Citroen M."/>
            <person name="Collymore A."/>
            <person name="Considine T."/>
            <person name="Cook A."/>
            <person name="Cooke P."/>
            <person name="Corum B."/>
            <person name="Cuomo C."/>
            <person name="David R."/>
            <person name="Dawoe T."/>
            <person name="Degray S."/>
            <person name="Dodge S."/>
            <person name="Dooley K."/>
            <person name="Dorje P."/>
            <person name="Dorjee K."/>
            <person name="Dorris L."/>
            <person name="Duffey N."/>
            <person name="Dupes A."/>
            <person name="Elkins T."/>
            <person name="Engels R."/>
            <person name="Erickson J."/>
            <person name="Farina A."/>
            <person name="Faro S."/>
            <person name="Ferreira P."/>
            <person name="Fischer H."/>
            <person name="Fitzgerald M."/>
            <person name="Foley K."/>
            <person name="Gage D."/>
            <person name="Galagan J."/>
            <person name="Gearin G."/>
            <person name="Gnerre S."/>
            <person name="Gnirke A."/>
            <person name="Goyette A."/>
            <person name="Graham J."/>
            <person name="Grandbois E."/>
            <person name="Gyaltsen K."/>
            <person name="Hafez N."/>
            <person name="Hagopian D."/>
            <person name="Hagos B."/>
            <person name="Hall J."/>
            <person name="Hatcher B."/>
            <person name="Heller A."/>
            <person name="Higgins H."/>
            <person name="Honan T."/>
            <person name="Horn A."/>
            <person name="Houde N."/>
            <person name="Hughes L."/>
            <person name="Hulme W."/>
            <person name="Husby E."/>
            <person name="Iliev I."/>
            <person name="Jaffe D."/>
            <person name="Jones C."/>
            <person name="Kamal M."/>
            <person name="Kamat A."/>
            <person name="Kamvysselis M."/>
            <person name="Karlsson E."/>
            <person name="Kells C."/>
            <person name="Kieu A."/>
            <person name="Kisner P."/>
            <person name="Kodira C."/>
            <person name="Kulbokas E."/>
            <person name="Labutti K."/>
            <person name="Lama D."/>
            <person name="Landers T."/>
            <person name="Leger J."/>
            <person name="Levine S."/>
            <person name="Lewis D."/>
            <person name="Lewis T."/>
            <person name="Lindblad-toh K."/>
            <person name="Liu X."/>
            <person name="Lokyitsang T."/>
            <person name="Lokyitsang Y."/>
            <person name="Lucien O."/>
            <person name="Lui A."/>
            <person name="Ma L.J."/>
            <person name="Mabbitt R."/>
            <person name="Macdonald J."/>
            <person name="Maclean C."/>
            <person name="Major J."/>
            <person name="Manning J."/>
            <person name="Marabella R."/>
            <person name="Maru K."/>
            <person name="Matthews C."/>
            <person name="Mauceli E."/>
            <person name="Mccarthy M."/>
            <person name="Mcdonough S."/>
            <person name="Mcghee T."/>
            <person name="Meldrim J."/>
            <person name="Meneus L."/>
            <person name="Mesirov J."/>
            <person name="Mihalev A."/>
            <person name="Mihova T."/>
            <person name="Mikkelsen T."/>
            <person name="Mlenga V."/>
            <person name="Moru K."/>
            <person name="Mozes J."/>
            <person name="Mulrain L."/>
            <person name="Munson G."/>
            <person name="Naylor J."/>
            <person name="Newes C."/>
            <person name="Nguyen C."/>
            <person name="Nguyen N."/>
            <person name="Nguyen T."/>
            <person name="Nicol R."/>
            <person name="Nielsen C."/>
            <person name="Nizzari M."/>
            <person name="Norbu C."/>
            <person name="Norbu N."/>
            <person name="O'donnell P."/>
            <person name="Okoawo O."/>
            <person name="O'leary S."/>
            <person name="Omotosho B."/>
            <person name="O'neill K."/>
            <person name="Osman S."/>
            <person name="Parker S."/>
            <person name="Perrin D."/>
            <person name="Phunkhang P."/>
            <person name="Piqani B."/>
            <person name="Purcell S."/>
            <person name="Rachupka T."/>
            <person name="Ramasamy U."/>
            <person name="Rameau R."/>
            <person name="Ray V."/>
            <person name="Raymond C."/>
            <person name="Retta R."/>
            <person name="Richardson S."/>
            <person name="Rise C."/>
            <person name="Rodriguez J."/>
            <person name="Rogers J."/>
            <person name="Rogov P."/>
            <person name="Rutman M."/>
            <person name="Schupbach R."/>
            <person name="Seaman C."/>
            <person name="Settipalli S."/>
            <person name="Sharpe T."/>
            <person name="Sheridan J."/>
            <person name="Sherpa N."/>
            <person name="Shi J."/>
            <person name="Smirnov S."/>
            <person name="Smith C."/>
            <person name="Sougnez C."/>
            <person name="Spencer B."/>
            <person name="Stalker J."/>
            <person name="Stange-thomann N."/>
            <person name="Stavropoulos S."/>
            <person name="Stetson K."/>
            <person name="Stone C."/>
            <person name="Stone S."/>
            <person name="Stubbs M."/>
            <person name="Talamas J."/>
            <person name="Tchuinga P."/>
            <person name="Tenzing P."/>
            <person name="Tesfaye S."/>
            <person name="Theodore J."/>
            <person name="Thoulutsang Y."/>
            <person name="Topham K."/>
            <person name="Towey S."/>
            <person name="Tsamla T."/>
            <person name="Tsomo N."/>
            <person name="Vallee D."/>
            <person name="Vassiliev H."/>
            <person name="Venkataraman V."/>
            <person name="Vinson J."/>
            <person name="Vo A."/>
            <person name="Wade C."/>
            <person name="Wang S."/>
            <person name="Wangchuk T."/>
            <person name="Wangdi T."/>
            <person name="Whittaker C."/>
            <person name="Wilkinson J."/>
            <person name="Wu Y."/>
            <person name="Wyman D."/>
            <person name="Yadav S."/>
            <person name="Yang S."/>
            <person name="Yang X."/>
            <person name="Yeager S."/>
            <person name="Yee E."/>
            <person name="Young G."/>
            <person name="Zainoun J."/>
            <person name="Zembeck L."/>
            <person name="Zimmer A."/>
            <person name="Zody M."/>
            <person name="Lander E."/>
        </authorList>
    </citation>
    <scope>NUCLEOTIDE SEQUENCE [LARGE SCALE GENOMIC DNA]</scope>
</reference>
<protein>
    <submittedName>
        <fullName evidence="2">Uncharacterized protein</fullName>
    </submittedName>
</protein>
<proteinExistence type="predicted"/>
<reference evidence="2" key="3">
    <citation type="submission" date="2025-09" db="UniProtKB">
        <authorList>
            <consortium name="Ensembl"/>
        </authorList>
    </citation>
    <scope>IDENTIFICATION</scope>
</reference>
<dbReference type="HOGENOM" id="CLU_1182466_0_0_1"/>
<evidence type="ECO:0000313" key="3">
    <source>
        <dbReference type="Proteomes" id="UP000007875"/>
    </source>
</evidence>
<dbReference type="AlphaFoldDB" id="H2YYL9"/>
<feature type="compositionally biased region" description="Basic and acidic residues" evidence="1">
    <location>
        <begin position="88"/>
        <end position="98"/>
    </location>
</feature>
<evidence type="ECO:0000313" key="2">
    <source>
        <dbReference type="Ensembl" id="ENSCSAVP00000010430.1"/>
    </source>
</evidence>
<dbReference type="InParanoid" id="H2YYL9"/>
<reference evidence="2" key="2">
    <citation type="submission" date="2025-08" db="UniProtKB">
        <authorList>
            <consortium name="Ensembl"/>
        </authorList>
    </citation>
    <scope>IDENTIFICATION</scope>
</reference>
<evidence type="ECO:0000256" key="1">
    <source>
        <dbReference type="SAM" id="MobiDB-lite"/>
    </source>
</evidence>
<accession>H2YYL9</accession>
<organism evidence="2 3">
    <name type="scientific">Ciona savignyi</name>
    <name type="common">Pacific transparent sea squirt</name>
    <dbReference type="NCBI Taxonomy" id="51511"/>
    <lineage>
        <taxon>Eukaryota</taxon>
        <taxon>Metazoa</taxon>
        <taxon>Chordata</taxon>
        <taxon>Tunicata</taxon>
        <taxon>Ascidiacea</taxon>
        <taxon>Phlebobranchia</taxon>
        <taxon>Cionidae</taxon>
        <taxon>Ciona</taxon>
    </lineage>
</organism>
<name>H2YYL9_CIOSA</name>